<sequence length="66" mass="7954">MPGRPPPRCPRSGKQSWWREADALGYLARVLHRWHDSDRPHPIRAYRCEVCKRWHVTSKPLRRNPE</sequence>
<evidence type="ECO:0000313" key="2">
    <source>
        <dbReference type="Proteomes" id="UP001064971"/>
    </source>
</evidence>
<gene>
    <name evidence="1" type="ORF">DAETH_28680</name>
</gene>
<keyword evidence="2" id="KW-1185">Reference proteome</keyword>
<name>A0ABM8AGH0_9DEIO</name>
<dbReference type="EMBL" id="AP026560">
    <property type="protein sequence ID" value="BDP42899.1"/>
    <property type="molecule type" value="Genomic_DNA"/>
</dbReference>
<dbReference type="Proteomes" id="UP001064971">
    <property type="component" value="Chromosome"/>
</dbReference>
<accession>A0ABM8AGH0</accession>
<organism evidence="1 2">
    <name type="scientific">Deinococcus aetherius</name>
    <dbReference type="NCBI Taxonomy" id="200252"/>
    <lineage>
        <taxon>Bacteria</taxon>
        <taxon>Thermotogati</taxon>
        <taxon>Deinococcota</taxon>
        <taxon>Deinococci</taxon>
        <taxon>Deinococcales</taxon>
        <taxon>Deinococcaceae</taxon>
        <taxon>Deinococcus</taxon>
    </lineage>
</organism>
<evidence type="ECO:0000313" key="1">
    <source>
        <dbReference type="EMBL" id="BDP42899.1"/>
    </source>
</evidence>
<protein>
    <submittedName>
        <fullName evidence="1">Uncharacterized protein</fullName>
    </submittedName>
</protein>
<proteinExistence type="predicted"/>
<dbReference type="RefSeq" id="WP_264775575.1">
    <property type="nucleotide sequence ID" value="NZ_AP026560.1"/>
</dbReference>
<reference evidence="1" key="1">
    <citation type="submission" date="2022-07" db="EMBL/GenBank/DDBJ databases">
        <title>Complete Genome Sequence of the Radioresistant Bacterium Deinococcus aetherius ST0316, Isolated from the Air Dust collected in Lower Stratosphere above Japan.</title>
        <authorList>
            <person name="Satoh K."/>
            <person name="Hagiwara K."/>
            <person name="Katsumata K."/>
            <person name="Kubo A."/>
            <person name="Yokobori S."/>
            <person name="Yamagishi A."/>
            <person name="Oono Y."/>
            <person name="Narumi I."/>
        </authorList>
    </citation>
    <scope>NUCLEOTIDE SEQUENCE</scope>
    <source>
        <strain evidence="1">ST0316</strain>
    </source>
</reference>